<proteinExistence type="predicted"/>
<dbReference type="AlphaFoldDB" id="W6MCL2"/>
<keyword evidence="2" id="KW-1185">Reference proteome</keyword>
<gene>
    <name evidence="1" type="ORF">BN873_890016</name>
</gene>
<reference evidence="1" key="2">
    <citation type="submission" date="2014-03" db="EMBL/GenBank/DDBJ databases">
        <title>Candidatus Competibacter-lineage genomes retrieved from metagenomes reveal functional metabolic diversity.</title>
        <authorList>
            <person name="McIlroy S.J."/>
            <person name="Albertsen M."/>
            <person name="Andresen E.K."/>
            <person name="Saunders A.M."/>
            <person name="Kristiansen R."/>
            <person name="Stokholm-Bjerregaard M."/>
            <person name="Nielsen K.L."/>
            <person name="Nielsen P.H."/>
        </authorList>
    </citation>
    <scope>NUCLEOTIDE SEQUENCE</scope>
    <source>
        <strain evidence="1">Run_A_D11</strain>
    </source>
</reference>
<accession>W6MCL2</accession>
<reference evidence="1" key="1">
    <citation type="submission" date="2013-07" db="EMBL/GenBank/DDBJ databases">
        <authorList>
            <person name="McIlroy S."/>
        </authorList>
    </citation>
    <scope>NUCLEOTIDE SEQUENCE [LARGE SCALE GENOMIC DNA]</scope>
    <source>
        <strain evidence="1">Run_A_D11</strain>
    </source>
</reference>
<evidence type="ECO:0000313" key="1">
    <source>
        <dbReference type="EMBL" id="CDI04110.1"/>
    </source>
</evidence>
<dbReference type="Proteomes" id="UP000035760">
    <property type="component" value="Unassembled WGS sequence"/>
</dbReference>
<evidence type="ECO:0000313" key="2">
    <source>
        <dbReference type="Proteomes" id="UP000035760"/>
    </source>
</evidence>
<dbReference type="RefSeq" id="WP_048675855.1">
    <property type="nucleotide sequence ID" value="NZ_CBTJ020000101.1"/>
</dbReference>
<name>W6MCL2_9GAMM</name>
<organism evidence="1 2">
    <name type="scientific">Candidatus Competibacter denitrificans Run_A_D11</name>
    <dbReference type="NCBI Taxonomy" id="1400863"/>
    <lineage>
        <taxon>Bacteria</taxon>
        <taxon>Pseudomonadati</taxon>
        <taxon>Pseudomonadota</taxon>
        <taxon>Gammaproteobacteria</taxon>
        <taxon>Candidatus Competibacteraceae</taxon>
        <taxon>Candidatus Competibacter</taxon>
    </lineage>
</organism>
<dbReference type="EMBL" id="CBTJ020000101">
    <property type="protein sequence ID" value="CDI04110.1"/>
    <property type="molecule type" value="Genomic_DNA"/>
</dbReference>
<protein>
    <recommendedName>
        <fullName evidence="3">Tail terminator</fullName>
    </recommendedName>
</protein>
<dbReference type="STRING" id="1400863.BN873_890016"/>
<comment type="caution">
    <text evidence="1">The sequence shown here is derived from an EMBL/GenBank/DDBJ whole genome shotgun (WGS) entry which is preliminary data.</text>
</comment>
<sequence>MSALWETLLEVRGQLAAVPGVQSCKIGLETPIVAEDYPIIRLVPSLIRTDEPRGGIDVIDPLLVYYGWNLLEVDSGLEVIYQTLFEMREQIRTILTTPDEWPLVWQYKDTVMDEDRLPRYKMFVDRYSVIE</sequence>
<evidence type="ECO:0008006" key="3">
    <source>
        <dbReference type="Google" id="ProtNLM"/>
    </source>
</evidence>